<dbReference type="Pfam" id="PF12867">
    <property type="entry name" value="DinB_2"/>
    <property type="match status" value="1"/>
</dbReference>
<evidence type="ECO:0000259" key="2">
    <source>
        <dbReference type="Pfam" id="PF12867"/>
    </source>
</evidence>
<protein>
    <submittedName>
        <fullName evidence="3">DinB family protein</fullName>
    </submittedName>
</protein>
<evidence type="ECO:0000313" key="3">
    <source>
        <dbReference type="EMBL" id="MBK9983978.1"/>
    </source>
</evidence>
<dbReference type="InterPro" id="IPR034660">
    <property type="entry name" value="DinB/YfiT-like"/>
</dbReference>
<dbReference type="EMBL" id="JADKGY010000029">
    <property type="protein sequence ID" value="MBK9983978.1"/>
    <property type="molecule type" value="Genomic_DNA"/>
</dbReference>
<comment type="caution">
    <text evidence="3">The sequence shown here is derived from an EMBL/GenBank/DDBJ whole genome shotgun (WGS) entry which is preliminary data.</text>
</comment>
<keyword evidence="1" id="KW-0732">Signal</keyword>
<organism evidence="3 4">
    <name type="scientific">Candidatus Opimibacter skivensis</name>
    <dbReference type="NCBI Taxonomy" id="2982028"/>
    <lineage>
        <taxon>Bacteria</taxon>
        <taxon>Pseudomonadati</taxon>
        <taxon>Bacteroidota</taxon>
        <taxon>Saprospiria</taxon>
        <taxon>Saprospirales</taxon>
        <taxon>Saprospiraceae</taxon>
        <taxon>Candidatus Opimibacter</taxon>
    </lineage>
</organism>
<gene>
    <name evidence="3" type="ORF">IPP15_16690</name>
</gene>
<feature type="signal peptide" evidence="1">
    <location>
        <begin position="1"/>
        <end position="22"/>
    </location>
</feature>
<evidence type="ECO:0000256" key="1">
    <source>
        <dbReference type="SAM" id="SignalP"/>
    </source>
</evidence>
<evidence type="ECO:0000313" key="4">
    <source>
        <dbReference type="Proteomes" id="UP000808337"/>
    </source>
</evidence>
<sequence length="172" mass="19894">MRIPLITCSTLLLFFFVQTAQAQSFLADYKLKWKNAAEYTLEFAQAMPEDQYGYKPVPAEMSFREQLKHIAANMVWLSSSYLKGKHTSIDPTKTGDSKKEIIELLNQAFNYAKQTVDGLQEKDLNEPVDFFAGMMSRRRILLLMTDHVTHHRGQLVVYLRLNDVVPPSYRGW</sequence>
<dbReference type="AlphaFoldDB" id="A0A9D7SXV8"/>
<dbReference type="InterPro" id="IPR024775">
    <property type="entry name" value="DinB-like"/>
</dbReference>
<reference evidence="3 4" key="1">
    <citation type="submission" date="2020-10" db="EMBL/GenBank/DDBJ databases">
        <title>Connecting structure to function with the recovery of over 1000 high-quality activated sludge metagenome-assembled genomes encoding full-length rRNA genes using long-read sequencing.</title>
        <authorList>
            <person name="Singleton C.M."/>
            <person name="Petriglieri F."/>
            <person name="Kristensen J.M."/>
            <person name="Kirkegaard R.H."/>
            <person name="Michaelsen T.Y."/>
            <person name="Andersen M.H."/>
            <person name="Karst S.M."/>
            <person name="Dueholm M.S."/>
            <person name="Nielsen P.H."/>
            <person name="Albertsen M."/>
        </authorList>
    </citation>
    <scope>NUCLEOTIDE SEQUENCE [LARGE SCALE GENOMIC DNA]</scope>
    <source>
        <strain evidence="3">Ribe_18-Q3-R11-54_MAXAC.273</strain>
    </source>
</reference>
<feature type="chain" id="PRO_5039701155" evidence="1">
    <location>
        <begin position="23"/>
        <end position="172"/>
    </location>
</feature>
<name>A0A9D7SXV8_9BACT</name>
<proteinExistence type="predicted"/>
<dbReference type="SUPFAM" id="SSF109854">
    <property type="entry name" value="DinB/YfiT-like putative metalloenzymes"/>
    <property type="match status" value="1"/>
</dbReference>
<dbReference type="Gene3D" id="1.20.120.450">
    <property type="entry name" value="dinb family like domain"/>
    <property type="match status" value="1"/>
</dbReference>
<dbReference type="Proteomes" id="UP000808337">
    <property type="component" value="Unassembled WGS sequence"/>
</dbReference>
<feature type="domain" description="DinB-like" evidence="2">
    <location>
        <begin position="35"/>
        <end position="155"/>
    </location>
</feature>
<accession>A0A9D7SXV8</accession>